<dbReference type="Pfam" id="PF04347">
    <property type="entry name" value="FliO"/>
    <property type="match status" value="1"/>
</dbReference>
<name>K6ZVT6_9ALTE</name>
<evidence type="ECO:0000313" key="9">
    <source>
        <dbReference type="Proteomes" id="UP000006322"/>
    </source>
</evidence>
<evidence type="ECO:0000256" key="4">
    <source>
        <dbReference type="ARBA" id="ARBA00023136"/>
    </source>
</evidence>
<keyword evidence="2 7" id="KW-0812">Transmembrane</keyword>
<comment type="subcellular location">
    <subcellularLocation>
        <location evidence="7">Cell membrane</location>
    </subcellularLocation>
    <subcellularLocation>
        <location evidence="7">Bacterial flagellum basal body</location>
    </subcellularLocation>
</comment>
<reference evidence="9" key="1">
    <citation type="journal article" date="2014" name="Environ. Microbiol.">
        <title>Comparative genomics of the marine bacterial genus Glaciecola reveals the high degree of genomic diversity and genomic characteristic for cold adaptation.</title>
        <authorList>
            <person name="Qin Q.L."/>
            <person name="Xie B.B."/>
            <person name="Yu Y."/>
            <person name="Shu Y.L."/>
            <person name="Rong J.C."/>
            <person name="Zhang Y.J."/>
            <person name="Zhao D.L."/>
            <person name="Chen X.L."/>
            <person name="Zhang X.Y."/>
            <person name="Chen B."/>
            <person name="Zhou B.C."/>
            <person name="Zhang Y.Z."/>
        </authorList>
    </citation>
    <scope>NUCLEOTIDE SEQUENCE [LARGE SCALE GENOMIC DNA]</scope>
    <source>
        <strain evidence="9">LMG 21857</strain>
    </source>
</reference>
<dbReference type="AlphaFoldDB" id="K6ZVT6"/>
<keyword evidence="8" id="KW-0969">Cilium</keyword>
<dbReference type="InterPro" id="IPR052205">
    <property type="entry name" value="FliO/MopB"/>
</dbReference>
<proteinExistence type="inferred from homology"/>
<accession>K6ZVT6</accession>
<keyword evidence="4 7" id="KW-0472">Membrane</keyword>
<keyword evidence="8" id="KW-0282">Flagellum</keyword>
<gene>
    <name evidence="8" type="ORF">GPLA_3473</name>
</gene>
<keyword evidence="1 7" id="KW-1003">Cell membrane</keyword>
<keyword evidence="9" id="KW-1185">Reference proteome</keyword>
<keyword evidence="8" id="KW-0966">Cell projection</keyword>
<dbReference type="GO" id="GO:0044781">
    <property type="term" value="P:bacterial-type flagellum organization"/>
    <property type="evidence" value="ECO:0007669"/>
    <property type="project" value="UniProtKB-UniRule"/>
</dbReference>
<evidence type="ECO:0000256" key="3">
    <source>
        <dbReference type="ARBA" id="ARBA00022989"/>
    </source>
</evidence>
<keyword evidence="5 7" id="KW-0975">Bacterial flagellum</keyword>
<dbReference type="GO" id="GO:0009425">
    <property type="term" value="C:bacterial-type flagellum basal body"/>
    <property type="evidence" value="ECO:0007669"/>
    <property type="project" value="UniProtKB-SubCell"/>
</dbReference>
<dbReference type="GO" id="GO:0005886">
    <property type="term" value="C:plasma membrane"/>
    <property type="evidence" value="ECO:0007669"/>
    <property type="project" value="UniProtKB-SubCell"/>
</dbReference>
<comment type="caution">
    <text evidence="8">The sequence shown here is derived from an EMBL/GenBank/DDBJ whole genome shotgun (WGS) entry which is preliminary data.</text>
</comment>
<dbReference type="Proteomes" id="UP000006322">
    <property type="component" value="Unassembled WGS sequence"/>
</dbReference>
<feature type="transmembrane region" description="Helical" evidence="7">
    <location>
        <begin position="25"/>
        <end position="46"/>
    </location>
</feature>
<evidence type="ECO:0000256" key="1">
    <source>
        <dbReference type="ARBA" id="ARBA00022475"/>
    </source>
</evidence>
<comment type="similarity">
    <text evidence="6 7">Belongs to the FliO/MopB family.</text>
</comment>
<evidence type="ECO:0000313" key="8">
    <source>
        <dbReference type="EMBL" id="GAC34362.1"/>
    </source>
</evidence>
<dbReference type="PANTHER" id="PTHR38766">
    <property type="entry name" value="FLAGELLAR PROTEIN FLIO"/>
    <property type="match status" value="1"/>
</dbReference>
<evidence type="ECO:0000256" key="2">
    <source>
        <dbReference type="ARBA" id="ARBA00022692"/>
    </source>
</evidence>
<evidence type="ECO:0000256" key="5">
    <source>
        <dbReference type="ARBA" id="ARBA00023143"/>
    </source>
</evidence>
<dbReference type="PANTHER" id="PTHR38766:SF1">
    <property type="entry name" value="FLAGELLAR PROTEIN FLIO"/>
    <property type="match status" value="1"/>
</dbReference>
<dbReference type="STRING" id="1129793.GPLA_3473"/>
<keyword evidence="3 7" id="KW-1133">Transmembrane helix</keyword>
<dbReference type="InterPro" id="IPR022781">
    <property type="entry name" value="Flagellar_biosynth_FliO"/>
</dbReference>
<dbReference type="RefSeq" id="WP_007106127.1">
    <property type="nucleotide sequence ID" value="NZ_BAER01000107.1"/>
</dbReference>
<evidence type="ECO:0000256" key="7">
    <source>
        <dbReference type="RuleBase" id="RU362064"/>
    </source>
</evidence>
<evidence type="ECO:0000256" key="6">
    <source>
        <dbReference type="ARBA" id="ARBA00037937"/>
    </source>
</evidence>
<protein>
    <recommendedName>
        <fullName evidence="7">Flagellar protein</fullName>
    </recommendedName>
</protein>
<dbReference type="EMBL" id="BAER01000107">
    <property type="protein sequence ID" value="GAC34362.1"/>
    <property type="molecule type" value="Genomic_DNA"/>
</dbReference>
<sequence>MYLSPLFLASNSAFAEAKTLSDTTSIVSIFLSLLLVIGVVFMLAFIMRRFNVTGGSTGQLKVVASLAAGTKERILVIEVGDEQHLIGVTAQNINHLAKLDTLITTDKAPSGELFKDKLSLFMAGKLQPNANSGAKKGVGARDE</sequence>
<organism evidence="8 9">
    <name type="scientific">Paraglaciecola polaris LMG 21857</name>
    <dbReference type="NCBI Taxonomy" id="1129793"/>
    <lineage>
        <taxon>Bacteria</taxon>
        <taxon>Pseudomonadati</taxon>
        <taxon>Pseudomonadota</taxon>
        <taxon>Gammaproteobacteria</taxon>
        <taxon>Alteromonadales</taxon>
        <taxon>Alteromonadaceae</taxon>
        <taxon>Paraglaciecola</taxon>
    </lineage>
</organism>
<dbReference type="NCBIfam" id="TIGR03500">
    <property type="entry name" value="FliO_TIGR"/>
    <property type="match status" value="1"/>
</dbReference>